<gene>
    <name evidence="1" type="ORF">BOO69_14810</name>
</gene>
<dbReference type="OrthoDB" id="6086702at2"/>
<organism evidence="1 2">
    <name type="scientific">Sulfitobacter alexandrii</name>
    <dbReference type="NCBI Taxonomy" id="1917485"/>
    <lineage>
        <taxon>Bacteria</taxon>
        <taxon>Pseudomonadati</taxon>
        <taxon>Pseudomonadota</taxon>
        <taxon>Alphaproteobacteria</taxon>
        <taxon>Rhodobacterales</taxon>
        <taxon>Roseobacteraceae</taxon>
        <taxon>Sulfitobacter</taxon>
    </lineage>
</organism>
<dbReference type="GO" id="GO:0005975">
    <property type="term" value="P:carbohydrate metabolic process"/>
    <property type="evidence" value="ECO:0007669"/>
    <property type="project" value="InterPro"/>
</dbReference>
<evidence type="ECO:0000313" key="2">
    <source>
        <dbReference type="Proteomes" id="UP000181897"/>
    </source>
</evidence>
<dbReference type="SUPFAM" id="SSF88713">
    <property type="entry name" value="Glycoside hydrolase/deacetylase"/>
    <property type="match status" value="1"/>
</dbReference>
<keyword evidence="2" id="KW-1185">Reference proteome</keyword>
<dbReference type="RefSeq" id="WP_071972884.1">
    <property type="nucleotide sequence ID" value="NZ_CP018076.1"/>
</dbReference>
<evidence type="ECO:0000313" key="1">
    <source>
        <dbReference type="EMBL" id="APE44540.1"/>
    </source>
</evidence>
<dbReference type="STRING" id="1917485.BOO69_14810"/>
<reference evidence="1 2" key="1">
    <citation type="submission" date="2016-11" db="EMBL/GenBank/DDBJ databases">
        <title>Complete genome sequence of Sulfitobacter sp. AM1-D1, a toxic bacteria associated with marine dinoflagellate Alexandrium minutum in East China Sea.</title>
        <authorList>
            <person name="Yang Q."/>
            <person name="Zhang X."/>
            <person name="Tian X."/>
        </authorList>
    </citation>
    <scope>NUCLEOTIDE SEQUENCE [LARGE SCALE GENOMIC DNA]</scope>
    <source>
        <strain evidence="1 2">AM1-D1</strain>
    </source>
</reference>
<dbReference type="KEGG" id="suam:BOO69_14810"/>
<name>A0A1J0WJN9_9RHOB</name>
<dbReference type="InterPro" id="IPR049591">
    <property type="entry name" value="CE4_u4-like"/>
</dbReference>
<accession>A0A1J0WJN9</accession>
<dbReference type="InterPro" id="IPR011330">
    <property type="entry name" value="Glyco_hydro/deAcase_b/a-brl"/>
</dbReference>
<dbReference type="EMBL" id="CP018076">
    <property type="protein sequence ID" value="APE44540.1"/>
    <property type="molecule type" value="Genomic_DNA"/>
</dbReference>
<dbReference type="Gene3D" id="3.20.20.370">
    <property type="entry name" value="Glycoside hydrolase/deacetylase"/>
    <property type="match status" value="1"/>
</dbReference>
<dbReference type="CDD" id="cd10928">
    <property type="entry name" value="CE4_u4"/>
    <property type="match status" value="1"/>
</dbReference>
<dbReference type="Proteomes" id="UP000181897">
    <property type="component" value="Chromosome"/>
</dbReference>
<sequence>MSIDWSPLTAELARWRAEARDLPLWWRDDDATEPTAALDRLLTLSAALDMPVHLAVIPRAATDGLADRLRGVGHATTVVHGWAHENHAPPGRKKAEFGQPRPDAVADAEAGLTRLRHLFGDGLLDLFVPPWNRIDSSVVEALPGIGFRGLSTYTPRPAREAAPGLVQINTHVDPIHWRGGGGLVDADILIAALVAHLEDRRAGRADAAEPLGLLTHHLVHDSAIWEFTHACLSTLLMGGARPINLLHLKGPLP</sequence>
<protein>
    <submittedName>
        <fullName evidence="1">Polysaccharide deacetylase</fullName>
    </submittedName>
</protein>
<proteinExistence type="predicted"/>
<dbReference type="AlphaFoldDB" id="A0A1J0WJN9"/>